<sequence length="338" mass="37555">MSQEVRGNDAPFILNAVERAIIRVPRSSHHGLTKIPTAVNIAGKTYLDLARLTDIDTHQLPQVVLAARLYHLAHTHQTLIATGQCALWAHGYGSDPALPPITVATSSAIRPIVLPAITIGTRTFAPMKVTPRHVRHLPAISDTRGLLIENLESAQITAARTSSNRRAAFTQMCMNAHAYTHFDNFHMKASRNNEESWKFFLERELKQLGNRARGRSQAQWIITHADAGCASPGEARVLYELCAAGLAGMLTQVEVHTRGRRYFIDCAFTAEKVGIEFDGRAKYGDDARSIHSSLARERERQRHLEGEGWHIIRVGWHDLDHPDELIAQVRAALAARLG</sequence>
<comment type="caution">
    <text evidence="1">The sequence shown here is derived from an EMBL/GenBank/DDBJ whole genome shotgun (WGS) entry which is preliminary data.</text>
</comment>
<dbReference type="InterPro" id="IPR011335">
    <property type="entry name" value="Restrct_endonuc-II-like"/>
</dbReference>
<dbReference type="Proteomes" id="UP000234198">
    <property type="component" value="Unassembled WGS sequence"/>
</dbReference>
<dbReference type="SUPFAM" id="SSF52980">
    <property type="entry name" value="Restriction endonuclease-like"/>
    <property type="match status" value="1"/>
</dbReference>
<evidence type="ECO:0000313" key="1">
    <source>
        <dbReference type="EMBL" id="PKY63804.1"/>
    </source>
</evidence>
<name>A0A2I1HY45_9ACTO</name>
<accession>A0A2I1HY45</accession>
<gene>
    <name evidence="1" type="ORF">CYJ22_09105</name>
</gene>
<dbReference type="RefSeq" id="WP_007589343.1">
    <property type="nucleotide sequence ID" value="NZ_PKKM01000014.1"/>
</dbReference>
<dbReference type="Gene3D" id="3.40.960.10">
    <property type="entry name" value="VSR Endonuclease"/>
    <property type="match status" value="1"/>
</dbReference>
<protein>
    <submittedName>
        <fullName evidence="1">Base excision DNA repair protein</fullName>
    </submittedName>
</protein>
<evidence type="ECO:0000313" key="2">
    <source>
        <dbReference type="Proteomes" id="UP000234198"/>
    </source>
</evidence>
<proteinExistence type="predicted"/>
<dbReference type="AlphaFoldDB" id="A0A2I1HY45"/>
<reference evidence="1 2" key="1">
    <citation type="submission" date="2017-12" db="EMBL/GenBank/DDBJ databases">
        <title>Phylogenetic diversity of female urinary microbiome.</title>
        <authorList>
            <person name="Thomas-White K."/>
            <person name="Wolfe A.J."/>
        </authorList>
    </citation>
    <scope>NUCLEOTIDE SEQUENCE [LARGE SCALE GENOMIC DNA]</scope>
    <source>
        <strain evidence="1 2">UMB0018</strain>
    </source>
</reference>
<dbReference type="EMBL" id="PKKM01000014">
    <property type="protein sequence ID" value="PKY63804.1"/>
    <property type="molecule type" value="Genomic_DNA"/>
</dbReference>
<organism evidence="1 2">
    <name type="scientific">Schaalia odontolytica</name>
    <dbReference type="NCBI Taxonomy" id="1660"/>
    <lineage>
        <taxon>Bacteria</taxon>
        <taxon>Bacillati</taxon>
        <taxon>Actinomycetota</taxon>
        <taxon>Actinomycetes</taxon>
        <taxon>Actinomycetales</taxon>
        <taxon>Actinomycetaceae</taxon>
        <taxon>Schaalia</taxon>
    </lineage>
</organism>